<evidence type="ECO:0000259" key="1">
    <source>
        <dbReference type="Pfam" id="PF23726"/>
    </source>
</evidence>
<dbReference type="EMBL" id="JABBWG010000005">
    <property type="protein sequence ID" value="KAG1822583.1"/>
    <property type="molecule type" value="Genomic_DNA"/>
</dbReference>
<dbReference type="InterPro" id="IPR058543">
    <property type="entry name" value="Beta-prop_RSE1/DDB1/CPSF1_2nd"/>
</dbReference>
<dbReference type="AlphaFoldDB" id="A0A9P7JHF2"/>
<feature type="domain" description="RSE1/DDB1/CPSF1 second beta-propeller" evidence="1">
    <location>
        <begin position="24"/>
        <end position="182"/>
    </location>
</feature>
<proteinExistence type="predicted"/>
<dbReference type="Pfam" id="PF23726">
    <property type="entry name" value="Beta-prop_RSE1_2nd"/>
    <property type="match status" value="1"/>
</dbReference>
<evidence type="ECO:0000313" key="3">
    <source>
        <dbReference type="Proteomes" id="UP000807769"/>
    </source>
</evidence>
<dbReference type="GeneID" id="64638143"/>
<accession>A0A9P7JHF2</accession>
<sequence>MLWWQKHGEHQSHTEWRGLSEKATVQGLGNVTHIWPLKEMYCAPDYAHIVVSTLQETHVFRFDNASSISSIDGDKNTGFITDLPTIAVSNILRRTRNAENKSDYVDSRFVIQVVSKGLLLLEYDPGVRQYSRASELWTLEKFADPGKEGLWKGREIVAANINASQVVLALNWGRVVVLTLNVDDKRFIKLR</sequence>
<organism evidence="2 3">
    <name type="scientific">Suillus subaureus</name>
    <dbReference type="NCBI Taxonomy" id="48587"/>
    <lineage>
        <taxon>Eukaryota</taxon>
        <taxon>Fungi</taxon>
        <taxon>Dikarya</taxon>
        <taxon>Basidiomycota</taxon>
        <taxon>Agaricomycotina</taxon>
        <taxon>Agaricomycetes</taxon>
        <taxon>Agaricomycetidae</taxon>
        <taxon>Boletales</taxon>
        <taxon>Suillineae</taxon>
        <taxon>Suillaceae</taxon>
        <taxon>Suillus</taxon>
    </lineage>
</organism>
<dbReference type="Proteomes" id="UP000807769">
    <property type="component" value="Unassembled WGS sequence"/>
</dbReference>
<dbReference type="InterPro" id="IPR015943">
    <property type="entry name" value="WD40/YVTN_repeat-like_dom_sf"/>
</dbReference>
<protein>
    <recommendedName>
        <fullName evidence="1">RSE1/DDB1/CPSF1 second beta-propeller domain-containing protein</fullName>
    </recommendedName>
</protein>
<reference evidence="2" key="1">
    <citation type="journal article" date="2020" name="New Phytol.">
        <title>Comparative genomics reveals dynamic genome evolution in host specialist ectomycorrhizal fungi.</title>
        <authorList>
            <person name="Lofgren L.A."/>
            <person name="Nguyen N.H."/>
            <person name="Vilgalys R."/>
            <person name="Ruytinx J."/>
            <person name="Liao H.L."/>
            <person name="Branco S."/>
            <person name="Kuo A."/>
            <person name="LaButti K."/>
            <person name="Lipzen A."/>
            <person name="Andreopoulos W."/>
            <person name="Pangilinan J."/>
            <person name="Riley R."/>
            <person name="Hundley H."/>
            <person name="Na H."/>
            <person name="Barry K."/>
            <person name="Grigoriev I.V."/>
            <person name="Stajich J.E."/>
            <person name="Kennedy P.G."/>
        </authorList>
    </citation>
    <scope>NUCLEOTIDE SEQUENCE</scope>
    <source>
        <strain evidence="2">MN1</strain>
    </source>
</reference>
<keyword evidence="3" id="KW-1185">Reference proteome</keyword>
<dbReference type="Gene3D" id="2.130.10.10">
    <property type="entry name" value="YVTN repeat-like/Quinoprotein amine dehydrogenase"/>
    <property type="match status" value="1"/>
</dbReference>
<evidence type="ECO:0000313" key="2">
    <source>
        <dbReference type="EMBL" id="KAG1822583.1"/>
    </source>
</evidence>
<gene>
    <name evidence="2" type="ORF">BJ212DRAFT_814480</name>
</gene>
<comment type="caution">
    <text evidence="2">The sequence shown here is derived from an EMBL/GenBank/DDBJ whole genome shotgun (WGS) entry which is preliminary data.</text>
</comment>
<dbReference type="RefSeq" id="XP_041196989.1">
    <property type="nucleotide sequence ID" value="XM_041344127.1"/>
</dbReference>
<name>A0A9P7JHF2_9AGAM</name>